<protein>
    <submittedName>
        <fullName evidence="1">Uncharacterized protein</fullName>
    </submittedName>
</protein>
<proteinExistence type="predicted"/>
<organism evidence="1 2">
    <name type="scientific">Pyronema omphalodes (strain CBS 100304)</name>
    <name type="common">Pyronema confluens</name>
    <dbReference type="NCBI Taxonomy" id="1076935"/>
    <lineage>
        <taxon>Eukaryota</taxon>
        <taxon>Fungi</taxon>
        <taxon>Dikarya</taxon>
        <taxon>Ascomycota</taxon>
        <taxon>Pezizomycotina</taxon>
        <taxon>Pezizomycetes</taxon>
        <taxon>Pezizales</taxon>
        <taxon>Pyronemataceae</taxon>
        <taxon>Pyronema</taxon>
    </lineage>
</organism>
<evidence type="ECO:0000313" key="1">
    <source>
        <dbReference type="EMBL" id="CCX08590.1"/>
    </source>
</evidence>
<keyword evidence="2" id="KW-1185">Reference proteome</keyword>
<evidence type="ECO:0000313" key="2">
    <source>
        <dbReference type="Proteomes" id="UP000018144"/>
    </source>
</evidence>
<name>U4LDB2_PYROM</name>
<dbReference type="AlphaFoldDB" id="U4LDB2"/>
<accession>U4LDB2</accession>
<dbReference type="EMBL" id="HF935421">
    <property type="protein sequence ID" value="CCX08590.1"/>
    <property type="molecule type" value="Genomic_DNA"/>
</dbReference>
<sequence>MYCRPECCCLEKSGLIKIQLHRINGGINPQKQRRDDRQPIPGRNINVPVIQRMYCCVVRCVFTHVVVHKSTLEVAFHRSAHRVFCAGRTLRSLSTTYGR</sequence>
<dbReference type="Proteomes" id="UP000018144">
    <property type="component" value="Unassembled WGS sequence"/>
</dbReference>
<reference evidence="1 2" key="1">
    <citation type="journal article" date="2013" name="PLoS Genet.">
        <title>The genome and development-dependent transcriptomes of Pyronema confluens: a window into fungal evolution.</title>
        <authorList>
            <person name="Traeger S."/>
            <person name="Altegoer F."/>
            <person name="Freitag M."/>
            <person name="Gabaldon T."/>
            <person name="Kempken F."/>
            <person name="Kumar A."/>
            <person name="Marcet-Houben M."/>
            <person name="Poggeler S."/>
            <person name="Stajich J.E."/>
            <person name="Nowrousian M."/>
        </authorList>
    </citation>
    <scope>NUCLEOTIDE SEQUENCE [LARGE SCALE GENOMIC DNA]</scope>
    <source>
        <strain evidence="2">CBS 100304</strain>
        <tissue evidence="1">Vegetative mycelium</tissue>
    </source>
</reference>
<gene>
    <name evidence="1" type="ORF">PCON_08183</name>
</gene>